<comment type="caution">
    <text evidence="8">The sequence shown here is derived from an EMBL/GenBank/DDBJ whole genome shotgun (WGS) entry which is preliminary data.</text>
</comment>
<evidence type="ECO:0000256" key="6">
    <source>
        <dbReference type="SAM" id="Phobius"/>
    </source>
</evidence>
<feature type="domain" description="Major facilitator superfamily (MFS) profile" evidence="7">
    <location>
        <begin position="24"/>
        <end position="399"/>
    </location>
</feature>
<feature type="transmembrane region" description="Helical" evidence="6">
    <location>
        <begin position="257"/>
        <end position="277"/>
    </location>
</feature>
<proteinExistence type="predicted"/>
<name>A0A4R1GII3_9GAMM</name>
<keyword evidence="3 6" id="KW-0812">Transmembrane</keyword>
<dbReference type="InterPro" id="IPR036259">
    <property type="entry name" value="MFS_trans_sf"/>
</dbReference>
<dbReference type="Proteomes" id="UP000294546">
    <property type="component" value="Unassembled WGS sequence"/>
</dbReference>
<evidence type="ECO:0000256" key="3">
    <source>
        <dbReference type="ARBA" id="ARBA00022692"/>
    </source>
</evidence>
<evidence type="ECO:0000259" key="7">
    <source>
        <dbReference type="PROSITE" id="PS50850"/>
    </source>
</evidence>
<protein>
    <submittedName>
        <fullName evidence="8">Putative MFS family arabinose efflux permease</fullName>
    </submittedName>
</protein>
<comment type="subcellular location">
    <subcellularLocation>
        <location evidence="1">Cell membrane</location>
        <topology evidence="1">Multi-pass membrane protein</topology>
    </subcellularLocation>
</comment>
<feature type="transmembrane region" description="Helical" evidence="6">
    <location>
        <begin position="346"/>
        <end position="370"/>
    </location>
</feature>
<evidence type="ECO:0000256" key="5">
    <source>
        <dbReference type="ARBA" id="ARBA00023136"/>
    </source>
</evidence>
<feature type="transmembrane region" description="Helical" evidence="6">
    <location>
        <begin position="20"/>
        <end position="43"/>
    </location>
</feature>
<evidence type="ECO:0000256" key="2">
    <source>
        <dbReference type="ARBA" id="ARBA00022475"/>
    </source>
</evidence>
<feature type="transmembrane region" description="Helical" evidence="6">
    <location>
        <begin position="63"/>
        <end position="83"/>
    </location>
</feature>
<dbReference type="EMBL" id="SMFU01000011">
    <property type="protein sequence ID" value="TCK04072.1"/>
    <property type="molecule type" value="Genomic_DNA"/>
</dbReference>
<dbReference type="Gene3D" id="1.20.1250.20">
    <property type="entry name" value="MFS general substrate transporter like domains"/>
    <property type="match status" value="1"/>
</dbReference>
<evidence type="ECO:0000256" key="4">
    <source>
        <dbReference type="ARBA" id="ARBA00022989"/>
    </source>
</evidence>
<accession>A0A4R1GII3</accession>
<organism evidence="8 9">
    <name type="scientific">Marinobacterium mangrovicola</name>
    <dbReference type="NCBI Taxonomy" id="1476959"/>
    <lineage>
        <taxon>Bacteria</taxon>
        <taxon>Pseudomonadati</taxon>
        <taxon>Pseudomonadota</taxon>
        <taxon>Gammaproteobacteria</taxon>
        <taxon>Oceanospirillales</taxon>
        <taxon>Oceanospirillaceae</taxon>
        <taxon>Marinobacterium</taxon>
    </lineage>
</organism>
<dbReference type="GO" id="GO:0005886">
    <property type="term" value="C:plasma membrane"/>
    <property type="evidence" value="ECO:0007669"/>
    <property type="project" value="UniProtKB-SubCell"/>
</dbReference>
<feature type="transmembrane region" description="Helical" evidence="6">
    <location>
        <begin position="309"/>
        <end position="334"/>
    </location>
</feature>
<dbReference type="PROSITE" id="PS50850">
    <property type="entry name" value="MFS"/>
    <property type="match status" value="1"/>
</dbReference>
<feature type="transmembrane region" description="Helical" evidence="6">
    <location>
        <begin position="376"/>
        <end position="395"/>
    </location>
</feature>
<dbReference type="GO" id="GO:0022857">
    <property type="term" value="F:transmembrane transporter activity"/>
    <property type="evidence" value="ECO:0007669"/>
    <property type="project" value="InterPro"/>
</dbReference>
<feature type="transmembrane region" description="Helical" evidence="6">
    <location>
        <begin position="90"/>
        <end position="109"/>
    </location>
</feature>
<gene>
    <name evidence="8" type="ORF">CLV83_3487</name>
</gene>
<dbReference type="InterPro" id="IPR050189">
    <property type="entry name" value="MFS_Efflux_Transporters"/>
</dbReference>
<feature type="transmembrane region" description="Helical" evidence="6">
    <location>
        <begin position="180"/>
        <end position="198"/>
    </location>
</feature>
<evidence type="ECO:0000313" key="9">
    <source>
        <dbReference type="Proteomes" id="UP000294546"/>
    </source>
</evidence>
<dbReference type="SUPFAM" id="SSF103473">
    <property type="entry name" value="MFS general substrate transporter"/>
    <property type="match status" value="1"/>
</dbReference>
<feature type="transmembrane region" description="Helical" evidence="6">
    <location>
        <begin position="219"/>
        <end position="237"/>
    </location>
</feature>
<evidence type="ECO:0000256" key="1">
    <source>
        <dbReference type="ARBA" id="ARBA00004651"/>
    </source>
</evidence>
<dbReference type="Pfam" id="PF07690">
    <property type="entry name" value="MFS_1"/>
    <property type="match status" value="1"/>
</dbReference>
<dbReference type="InterPro" id="IPR020846">
    <property type="entry name" value="MFS_dom"/>
</dbReference>
<feature type="transmembrane region" description="Helical" evidence="6">
    <location>
        <begin position="149"/>
        <end position="174"/>
    </location>
</feature>
<dbReference type="InterPro" id="IPR011701">
    <property type="entry name" value="MFS"/>
</dbReference>
<keyword evidence="4 6" id="KW-1133">Transmembrane helix</keyword>
<feature type="transmembrane region" description="Helical" evidence="6">
    <location>
        <begin position="115"/>
        <end position="137"/>
    </location>
</feature>
<dbReference type="PANTHER" id="PTHR43124">
    <property type="entry name" value="PURINE EFFLUX PUMP PBUE"/>
    <property type="match status" value="1"/>
</dbReference>
<feature type="transmembrane region" description="Helical" evidence="6">
    <location>
        <begin position="284"/>
        <end position="303"/>
    </location>
</feature>
<evidence type="ECO:0000313" key="8">
    <source>
        <dbReference type="EMBL" id="TCK04072.1"/>
    </source>
</evidence>
<reference evidence="8 9" key="1">
    <citation type="submission" date="2019-03" db="EMBL/GenBank/DDBJ databases">
        <title>Genomic Encyclopedia of Archaeal and Bacterial Type Strains, Phase II (KMG-II): from individual species to whole genera.</title>
        <authorList>
            <person name="Goeker M."/>
        </authorList>
    </citation>
    <scope>NUCLEOTIDE SEQUENCE [LARGE SCALE GENOMIC DNA]</scope>
    <source>
        <strain evidence="8 9">DSM 27697</strain>
    </source>
</reference>
<dbReference type="RefSeq" id="WP_207894930.1">
    <property type="nucleotide sequence ID" value="NZ_SMFU01000011.1"/>
</dbReference>
<keyword evidence="2" id="KW-1003">Cell membrane</keyword>
<keyword evidence="5 6" id="KW-0472">Membrane</keyword>
<dbReference type="AlphaFoldDB" id="A0A4R1GII3"/>
<dbReference type="CDD" id="cd17324">
    <property type="entry name" value="MFS_NepI_like"/>
    <property type="match status" value="1"/>
</dbReference>
<keyword evidence="9" id="KW-1185">Reference proteome</keyword>
<dbReference type="PANTHER" id="PTHR43124:SF5">
    <property type="entry name" value="PURINE RIBONUCLEOSIDE EFFLUX PUMP NEPI"/>
    <property type="match status" value="1"/>
</dbReference>
<sequence length="408" mass="42653">MDSAKSDETSDVVPEGVKEANWSGVFAMSLCAFVMITGEFMPVSLLTPMAAGLGVTEGAVGQGISMSGVFAVIVALSISAIAGKLDRKTVLVALTGVMLLSGVLIALAPNYLVYMIGRALVGVALGGFWSMSASAAMRMVPMEKVPKALAIFNGGNALAMVIAAPLGSFLGSLISWRGGFLFLVPVALIALVWQWITLPSMPGGSEGRKLHHIFRPLRRSLIAVGFSATALLFMGQFTLYTYIRPFLEGETGVSEQLLTLILLMIGVAGFIGTSLISHALKGNVYRALMTMPAILAICGLLLVQFGDQLAVVLGVLFVWGFVATSAPVGWWTWLSQSMPDDAEAGGGLMVAIIQLSIGLGSTLGGVLFDYSGFESAFSVSAVLLLCSGGMALLCMGISRRVVQPQVAS</sequence>